<dbReference type="InterPro" id="IPR037692">
    <property type="entry name" value="CEP70"/>
</dbReference>
<comment type="caution">
    <text evidence="11">The sequence shown here is derived from an EMBL/GenBank/DDBJ whole genome shotgun (WGS) entry which is preliminary data.</text>
</comment>
<reference evidence="11 12" key="1">
    <citation type="submission" date="2022-01" db="EMBL/GenBank/DDBJ databases">
        <title>A high-quality chromosome-level genome assembly of rohu carp, Labeo rohita.</title>
        <authorList>
            <person name="Arick M.A. II"/>
            <person name="Hsu C.-Y."/>
            <person name="Magbanua Z."/>
            <person name="Pechanova O."/>
            <person name="Grover C."/>
            <person name="Miller E."/>
            <person name="Thrash A."/>
            <person name="Ezzel L."/>
            <person name="Alam S."/>
            <person name="Benzie J."/>
            <person name="Hamilton M."/>
            <person name="Karsi A."/>
            <person name="Lawrence M.L."/>
            <person name="Peterson D.G."/>
        </authorList>
    </citation>
    <scope>NUCLEOTIDE SEQUENCE [LARGE SCALE GENOMIC DNA]</scope>
    <source>
        <strain evidence="12">BAU-BD-2019</strain>
        <tissue evidence="11">Blood</tissue>
    </source>
</reference>
<sequence>MEQIGGIVIRSVSVLSTCCGWIEGVCRADQIKMDRKALTAALQSRDKTYVFLWTYSQFQQEQREWDAVNRLLQHHGFKPVNFADPTENKNLAELVLLERKSASDVRLMLKTMLSDSERRQGLIQELIQSNSQLKEEVQQHQTRAARQSQRAAELEGILDGVKLKVQDLEDSYIGKAAQQHSQFQQLQQDKRDAEKRCQSLEQKLSQEKEQASQLQKKLQYAVREEERRVARQNQAFQQIHRRSARLNSTTDQQILDIIDMYESQMQQLRNELKLYKSSSGENDSSNSQKNKSTVEKDATDTSSNYKALLKSYQEQLKDTKAQREELRTEIQRLKEDLESRPTIKELKTCKQQLKRLDRIIQQSNIRLMNYLLNRSSQDSAEMLNTDNIQHLDASTCKRLIMDVCKELKVQDINHLTSELKVQRKQAESAFKLEKILHDITAMLTNPRAPLGLLRQRAQTKLELSREAEFELIVPTLEDLHRALIPIGEEVIAVAAGAQHHRSFRSRAGGRLVADCRHATRRDGIRRQGTSSENNIPLNVLHNPSAEDAHNVPQVLRSPTRHTLESMVAHFQKLFDAPSLTGIYPRMNEVYTRLGEMNNAMRNLRDVLDMDDKAPPSEVVNKVAAIVSQSGNAAGQELHSLLESSDIDSIIVKLKEHEEFFPVFHSFILELLQTLDVPTLDDVLPTVRSLKGC</sequence>
<evidence type="ECO:0000256" key="1">
    <source>
        <dbReference type="ARBA" id="ARBA00004300"/>
    </source>
</evidence>
<feature type="coiled-coil region" evidence="9">
    <location>
        <begin position="302"/>
        <end position="340"/>
    </location>
</feature>
<evidence type="ECO:0000256" key="7">
    <source>
        <dbReference type="ARBA" id="ARBA00023212"/>
    </source>
</evidence>
<comment type="subcellular location">
    <subcellularLocation>
        <location evidence="1">Cytoplasm</location>
        <location evidence="1">Cytoskeleton</location>
        <location evidence="1">Microtubule organizing center</location>
        <location evidence="1">Centrosome</location>
    </subcellularLocation>
</comment>
<protein>
    <recommendedName>
        <fullName evidence="3">Centrosomal protein of 70 kDa</fullName>
    </recommendedName>
</protein>
<keyword evidence="12" id="KW-1185">Reference proteome</keyword>
<evidence type="ECO:0000256" key="2">
    <source>
        <dbReference type="ARBA" id="ARBA00011832"/>
    </source>
</evidence>
<dbReference type="PANTHER" id="PTHR14594">
    <property type="entry name" value="CENTROSOMAL PROTEIN OF 70 KDA"/>
    <property type="match status" value="1"/>
</dbReference>
<dbReference type="EMBL" id="JACTAM010000022">
    <property type="protein sequence ID" value="KAI2650513.1"/>
    <property type="molecule type" value="Genomic_DNA"/>
</dbReference>
<keyword evidence="7" id="KW-0206">Cytoskeleton</keyword>
<evidence type="ECO:0000256" key="4">
    <source>
        <dbReference type="ARBA" id="ARBA00022490"/>
    </source>
</evidence>
<keyword evidence="6 9" id="KW-0175">Coiled coil</keyword>
<feature type="region of interest" description="Disordered" evidence="10">
    <location>
        <begin position="276"/>
        <end position="301"/>
    </location>
</feature>
<name>A0ABQ8LIL3_LABRO</name>
<evidence type="ECO:0000256" key="5">
    <source>
        <dbReference type="ARBA" id="ARBA00022803"/>
    </source>
</evidence>
<dbReference type="Proteomes" id="UP000830375">
    <property type="component" value="Unassembled WGS sequence"/>
</dbReference>
<evidence type="ECO:0000313" key="12">
    <source>
        <dbReference type="Proteomes" id="UP000830375"/>
    </source>
</evidence>
<feature type="compositionally biased region" description="Low complexity" evidence="10">
    <location>
        <begin position="277"/>
        <end position="287"/>
    </location>
</feature>
<evidence type="ECO:0000313" key="11">
    <source>
        <dbReference type="EMBL" id="KAI2650513.1"/>
    </source>
</evidence>
<evidence type="ECO:0000256" key="9">
    <source>
        <dbReference type="SAM" id="Coils"/>
    </source>
</evidence>
<gene>
    <name evidence="11" type="ORF">H4Q32_000521</name>
</gene>
<comment type="function">
    <text evidence="8">Plays a role in the organization of both preexisting and nascent microtubules in interphase cells. During mitosis, required for the organization and orientation of the mitotic spindle.</text>
</comment>
<proteinExistence type="predicted"/>
<accession>A0ABQ8LIL3</accession>
<comment type="subunit">
    <text evidence="2">Directly interacts with tubulin-gamma; this interaction determines centrosomal localization.</text>
</comment>
<keyword evidence="5" id="KW-0802">TPR repeat</keyword>
<evidence type="ECO:0000256" key="6">
    <source>
        <dbReference type="ARBA" id="ARBA00023054"/>
    </source>
</evidence>
<evidence type="ECO:0000256" key="3">
    <source>
        <dbReference type="ARBA" id="ARBA00018408"/>
    </source>
</evidence>
<evidence type="ECO:0000256" key="8">
    <source>
        <dbReference type="ARBA" id="ARBA00025273"/>
    </source>
</evidence>
<keyword evidence="4" id="KW-0963">Cytoplasm</keyword>
<organism evidence="11 12">
    <name type="scientific">Labeo rohita</name>
    <name type="common">Indian major carp</name>
    <name type="synonym">Cyprinus rohita</name>
    <dbReference type="NCBI Taxonomy" id="84645"/>
    <lineage>
        <taxon>Eukaryota</taxon>
        <taxon>Metazoa</taxon>
        <taxon>Chordata</taxon>
        <taxon>Craniata</taxon>
        <taxon>Vertebrata</taxon>
        <taxon>Euteleostomi</taxon>
        <taxon>Actinopterygii</taxon>
        <taxon>Neopterygii</taxon>
        <taxon>Teleostei</taxon>
        <taxon>Ostariophysi</taxon>
        <taxon>Cypriniformes</taxon>
        <taxon>Cyprinidae</taxon>
        <taxon>Labeoninae</taxon>
        <taxon>Labeonini</taxon>
        <taxon>Labeo</taxon>
    </lineage>
</organism>
<feature type="coiled-coil region" evidence="9">
    <location>
        <begin position="123"/>
        <end position="224"/>
    </location>
</feature>
<dbReference type="PANTHER" id="PTHR14594:SF1">
    <property type="entry name" value="CENTROSOMAL PROTEIN OF 70 KDA"/>
    <property type="match status" value="1"/>
</dbReference>
<evidence type="ECO:0000256" key="10">
    <source>
        <dbReference type="SAM" id="MobiDB-lite"/>
    </source>
</evidence>